<protein>
    <submittedName>
        <fullName evidence="3">Dihydropyrimidinase</fullName>
    </submittedName>
</protein>
<comment type="similarity">
    <text evidence="1">Belongs to the metallo-dependent hydrolases superfamily. Hydantoinase/dihydropyrimidinase family.</text>
</comment>
<dbReference type="PANTHER" id="PTHR11647">
    <property type="entry name" value="HYDRANTOINASE/DIHYDROPYRIMIDINASE FAMILY MEMBER"/>
    <property type="match status" value="1"/>
</dbReference>
<reference evidence="3 4" key="1">
    <citation type="submission" date="2018-06" db="EMBL/GenBank/DDBJ databases">
        <title>Genomic Encyclopedia of Archaeal and Bacterial Type Strains, Phase II (KMG-II): from individual species to whole genera.</title>
        <authorList>
            <person name="Goeker M."/>
        </authorList>
    </citation>
    <scope>NUCLEOTIDE SEQUENCE [LARGE SCALE GENOMIC DNA]</scope>
    <source>
        <strain evidence="3 4">DSM 22009</strain>
    </source>
</reference>
<proteinExistence type="inferred from homology"/>
<dbReference type="AlphaFoldDB" id="A0A2W7NBE4"/>
<sequence>MMSFDLVIRGGQVATAADTFSADIGIKLGRIAAIGEGLDAPDVIDAAGRLVLPGGIEAHAHIAQESATGGMTADDYRSGSISAAFGGNSCFVPFAAQHRGMGVTETLDLYDSRADGASVIDYGYHLIVADPTEKVLSEELPAAFARGVTSFKVFMTYDLMKVDDGQFLDILSVAKSHGALTMVHAENSGIIRWMTDRLLGAGYSAPRYHAISHPAAAEAEAINRAITLARFIDAALLVVHVSTPEGAALIARAKLDGAKIFAETCRNICSSIGRISTGPEWRVRSSCALLPCGTRPRRRHSGGICRRVPFPSSPPIMRRIGSTRRASSRRGRTRPSTGLPTGCPGSRCACRSSSPKG</sequence>
<dbReference type="InterPro" id="IPR011059">
    <property type="entry name" value="Metal-dep_hydrolase_composite"/>
</dbReference>
<dbReference type="Gene3D" id="2.30.40.10">
    <property type="entry name" value="Urease, subunit C, domain 1"/>
    <property type="match status" value="1"/>
</dbReference>
<dbReference type="Proteomes" id="UP000248916">
    <property type="component" value="Unassembled WGS sequence"/>
</dbReference>
<dbReference type="GO" id="GO:0016812">
    <property type="term" value="F:hydrolase activity, acting on carbon-nitrogen (but not peptide) bonds, in cyclic amides"/>
    <property type="evidence" value="ECO:0007669"/>
    <property type="project" value="TreeGrafter"/>
</dbReference>
<dbReference type="EMBL" id="QKZL01000048">
    <property type="protein sequence ID" value="PZX10336.1"/>
    <property type="molecule type" value="Genomic_DNA"/>
</dbReference>
<dbReference type="GO" id="GO:0005829">
    <property type="term" value="C:cytosol"/>
    <property type="evidence" value="ECO:0007669"/>
    <property type="project" value="TreeGrafter"/>
</dbReference>
<comment type="caution">
    <text evidence="3">The sequence shown here is derived from an EMBL/GenBank/DDBJ whole genome shotgun (WGS) entry which is preliminary data.</text>
</comment>
<keyword evidence="4" id="KW-1185">Reference proteome</keyword>
<dbReference type="FunFam" id="3.20.20.140:FF:000174">
    <property type="entry name" value="Dihydropyrimidinase-related protein 2"/>
    <property type="match status" value="1"/>
</dbReference>
<dbReference type="InterPro" id="IPR032466">
    <property type="entry name" value="Metal_Hydrolase"/>
</dbReference>
<dbReference type="PANTHER" id="PTHR11647:SF1">
    <property type="entry name" value="COLLAPSIN RESPONSE MEDIATOR PROTEIN"/>
    <property type="match status" value="1"/>
</dbReference>
<dbReference type="Gene3D" id="3.20.20.140">
    <property type="entry name" value="Metal-dependent hydrolases"/>
    <property type="match status" value="1"/>
</dbReference>
<evidence type="ECO:0000256" key="1">
    <source>
        <dbReference type="ARBA" id="ARBA00008829"/>
    </source>
</evidence>
<dbReference type="SUPFAM" id="SSF51338">
    <property type="entry name" value="Composite domain of metallo-dependent hydrolases"/>
    <property type="match status" value="1"/>
</dbReference>
<name>A0A2W7NBE4_9RHOB</name>
<evidence type="ECO:0000313" key="3">
    <source>
        <dbReference type="EMBL" id="PZX10336.1"/>
    </source>
</evidence>
<evidence type="ECO:0000313" key="4">
    <source>
        <dbReference type="Proteomes" id="UP000248916"/>
    </source>
</evidence>
<evidence type="ECO:0000256" key="2">
    <source>
        <dbReference type="SAM" id="MobiDB-lite"/>
    </source>
</evidence>
<dbReference type="InterPro" id="IPR050378">
    <property type="entry name" value="Metallo-dep_Hydrolases_sf"/>
</dbReference>
<gene>
    <name evidence="3" type="ORF">LX81_04256</name>
</gene>
<organism evidence="3 4">
    <name type="scientific">Palleronia aestuarii</name>
    <dbReference type="NCBI Taxonomy" id="568105"/>
    <lineage>
        <taxon>Bacteria</taxon>
        <taxon>Pseudomonadati</taxon>
        <taxon>Pseudomonadota</taxon>
        <taxon>Alphaproteobacteria</taxon>
        <taxon>Rhodobacterales</taxon>
        <taxon>Roseobacteraceae</taxon>
        <taxon>Palleronia</taxon>
    </lineage>
</organism>
<accession>A0A2W7NBE4</accession>
<feature type="region of interest" description="Disordered" evidence="2">
    <location>
        <begin position="298"/>
        <end position="357"/>
    </location>
</feature>
<dbReference type="SUPFAM" id="SSF51556">
    <property type="entry name" value="Metallo-dependent hydrolases"/>
    <property type="match status" value="1"/>
</dbReference>